<name>A0A4Q9MMD2_9APHY</name>
<proteinExistence type="predicted"/>
<dbReference type="OrthoDB" id="2758154at2759"/>
<accession>A0A4Q9MMD2</accession>
<evidence type="ECO:0000313" key="1">
    <source>
        <dbReference type="EMBL" id="TBU28814.1"/>
    </source>
</evidence>
<dbReference type="Proteomes" id="UP000292957">
    <property type="component" value="Unassembled WGS sequence"/>
</dbReference>
<organism evidence="1">
    <name type="scientific">Dichomitus squalens</name>
    <dbReference type="NCBI Taxonomy" id="114155"/>
    <lineage>
        <taxon>Eukaryota</taxon>
        <taxon>Fungi</taxon>
        <taxon>Dikarya</taxon>
        <taxon>Basidiomycota</taxon>
        <taxon>Agaricomycotina</taxon>
        <taxon>Agaricomycetes</taxon>
        <taxon>Polyporales</taxon>
        <taxon>Polyporaceae</taxon>
        <taxon>Dichomitus</taxon>
    </lineage>
</organism>
<protein>
    <submittedName>
        <fullName evidence="1">Uncharacterized protein</fullName>
    </submittedName>
</protein>
<reference evidence="1" key="1">
    <citation type="submission" date="2019-01" db="EMBL/GenBank/DDBJ databases">
        <title>Draft genome sequences of three monokaryotic isolates of the white-rot basidiomycete fungus Dichomitus squalens.</title>
        <authorList>
            <consortium name="DOE Joint Genome Institute"/>
            <person name="Lopez S.C."/>
            <person name="Andreopoulos B."/>
            <person name="Pangilinan J."/>
            <person name="Lipzen A."/>
            <person name="Riley R."/>
            <person name="Ahrendt S."/>
            <person name="Ng V."/>
            <person name="Barry K."/>
            <person name="Daum C."/>
            <person name="Grigoriev I.V."/>
            <person name="Hilden K.S."/>
            <person name="Makela M.R."/>
            <person name="de Vries R.P."/>
        </authorList>
    </citation>
    <scope>NUCLEOTIDE SEQUENCE [LARGE SCALE GENOMIC DNA]</scope>
    <source>
        <strain evidence="1">OM18370.1</strain>
    </source>
</reference>
<dbReference type="EMBL" id="ML143418">
    <property type="protein sequence ID" value="TBU28814.1"/>
    <property type="molecule type" value="Genomic_DNA"/>
</dbReference>
<dbReference type="AlphaFoldDB" id="A0A4Q9MMD2"/>
<gene>
    <name evidence="1" type="ORF">BD311DRAFT_806668</name>
</gene>
<sequence>MFEYYNSLPLGEEWNDPIRNTVLSSRMTSISSTVWTQLHHSFFATAQASSIQYQTGLLGDIAHATGVETVLSLNEDESTLMDHFEHSSFRRAINHNMHATHEYWKILLNDTEHPQYHKRPDFFAAYKKTSSARDIIDDIEKTWEDPFDGPETVLGLFRKRLNNYPTKFTIDGAVTVAIPAFFDNLSNAAEGTEELSEELRFFETDPGQGDRPAFGCSMQGTALCLPVLLVREQLGEGAKGEIAARQEQRIAISSAAWFLKVLGIIDFPVYGLMIDGQYAYLSQAWYSEKDECCFVMDYCIRERRFDVQLQEGQQRYIAFLKKIVEHGERLERRFQDVKPQLLERMKAAGSEGIESLWWSTTAQRRRHGLSA</sequence>